<dbReference type="PROSITE" id="PS50075">
    <property type="entry name" value="CARRIER"/>
    <property type="match status" value="1"/>
</dbReference>
<keyword evidence="1" id="KW-0596">Phosphopantetheine</keyword>
<dbReference type="CDD" id="cd02440">
    <property type="entry name" value="AdoMet_MTases"/>
    <property type="match status" value="1"/>
</dbReference>
<dbReference type="CDD" id="cd05274">
    <property type="entry name" value="KR_FAS_SDR_x"/>
    <property type="match status" value="1"/>
</dbReference>
<dbReference type="SUPFAM" id="SSF47336">
    <property type="entry name" value="ACP-like"/>
    <property type="match status" value="1"/>
</dbReference>
<dbReference type="InParanoid" id="A0A194X4K1"/>
<gene>
    <name evidence="12" type="ORF">LY89DRAFT_720487</name>
</gene>
<accession>A0A194X4K1</accession>
<dbReference type="Pfam" id="PF00109">
    <property type="entry name" value="ketoacyl-synt"/>
    <property type="match status" value="1"/>
</dbReference>
<dbReference type="InterPro" id="IPR016039">
    <property type="entry name" value="Thiolase-like"/>
</dbReference>
<feature type="domain" description="PKS/mFAS DH" evidence="11">
    <location>
        <begin position="1006"/>
        <end position="1327"/>
    </location>
</feature>
<keyword evidence="6" id="KW-0511">Multifunctional enzyme</keyword>
<dbReference type="SUPFAM" id="SSF50129">
    <property type="entry name" value="GroES-like"/>
    <property type="match status" value="1"/>
</dbReference>
<dbReference type="Pfam" id="PF00698">
    <property type="entry name" value="Acyl_transf_1"/>
    <property type="match status" value="1"/>
</dbReference>
<dbReference type="InterPro" id="IPR016035">
    <property type="entry name" value="Acyl_Trfase/lysoPLipase"/>
</dbReference>
<dbReference type="GeneID" id="28828298"/>
<dbReference type="Pfam" id="PF23114">
    <property type="entry name" value="NAD-bd_HRPKS_sdrA"/>
    <property type="match status" value="1"/>
</dbReference>
<dbReference type="InterPro" id="IPR042104">
    <property type="entry name" value="PKS_dehydratase_sf"/>
</dbReference>
<dbReference type="SMART" id="SM00823">
    <property type="entry name" value="PKS_PP"/>
    <property type="match status" value="1"/>
</dbReference>
<evidence type="ECO:0000256" key="4">
    <source>
        <dbReference type="ARBA" id="ARBA00022857"/>
    </source>
</evidence>
<dbReference type="Gene3D" id="3.90.180.10">
    <property type="entry name" value="Medium-chain alcohol dehydrogenases, catalytic domain"/>
    <property type="match status" value="1"/>
</dbReference>
<keyword evidence="4" id="KW-0521">NADP</keyword>
<dbReference type="Gene3D" id="3.40.47.10">
    <property type="match status" value="1"/>
</dbReference>
<dbReference type="GO" id="GO:1901336">
    <property type="term" value="P:lactone biosynthetic process"/>
    <property type="evidence" value="ECO:0007669"/>
    <property type="project" value="UniProtKB-ARBA"/>
</dbReference>
<keyword evidence="2" id="KW-0597">Phosphoprotein</keyword>
<evidence type="ECO:0000259" key="9">
    <source>
        <dbReference type="PROSITE" id="PS50075"/>
    </source>
</evidence>
<evidence type="ECO:0000256" key="1">
    <source>
        <dbReference type="ARBA" id="ARBA00022450"/>
    </source>
</evidence>
<evidence type="ECO:0000256" key="8">
    <source>
        <dbReference type="PROSITE-ProRule" id="PRU01363"/>
    </source>
</evidence>
<dbReference type="Pfam" id="PF08240">
    <property type="entry name" value="ADH_N"/>
    <property type="match status" value="1"/>
</dbReference>
<dbReference type="Gene3D" id="3.40.50.720">
    <property type="entry name" value="NAD(P)-binding Rossmann-like Domain"/>
    <property type="match status" value="2"/>
</dbReference>
<keyword evidence="5" id="KW-0560">Oxidoreductase</keyword>
<feature type="region of interest" description="N-terminal hotdog fold" evidence="8">
    <location>
        <begin position="1006"/>
        <end position="1141"/>
    </location>
</feature>
<dbReference type="EMBL" id="KQ947419">
    <property type="protein sequence ID" value="KUJ15091.1"/>
    <property type="molecule type" value="Genomic_DNA"/>
</dbReference>
<dbReference type="Pfam" id="PF02801">
    <property type="entry name" value="Ketoacyl-synt_C"/>
    <property type="match status" value="1"/>
</dbReference>
<organism evidence="12 13">
    <name type="scientific">Mollisia scopiformis</name>
    <name type="common">Conifer needle endophyte fungus</name>
    <name type="synonym">Phialocephala scopiformis</name>
    <dbReference type="NCBI Taxonomy" id="149040"/>
    <lineage>
        <taxon>Eukaryota</taxon>
        <taxon>Fungi</taxon>
        <taxon>Dikarya</taxon>
        <taxon>Ascomycota</taxon>
        <taxon>Pezizomycotina</taxon>
        <taxon>Leotiomycetes</taxon>
        <taxon>Helotiales</taxon>
        <taxon>Mollisiaceae</taxon>
        <taxon>Mollisia</taxon>
    </lineage>
</organism>
<evidence type="ECO:0000259" key="10">
    <source>
        <dbReference type="PROSITE" id="PS52004"/>
    </source>
</evidence>
<dbReference type="PANTHER" id="PTHR43775:SF29">
    <property type="entry name" value="ASPERFURANONE POLYKETIDE SYNTHASE AFOG-RELATED"/>
    <property type="match status" value="1"/>
</dbReference>
<dbReference type="InterPro" id="IPR032821">
    <property type="entry name" value="PKS_assoc"/>
</dbReference>
<dbReference type="InterPro" id="IPR029063">
    <property type="entry name" value="SAM-dependent_MTases_sf"/>
</dbReference>
<proteinExistence type="predicted"/>
<dbReference type="Pfam" id="PF14765">
    <property type="entry name" value="PS-DH"/>
    <property type="match status" value="1"/>
</dbReference>
<dbReference type="InterPro" id="IPR049551">
    <property type="entry name" value="PKS_DH_C"/>
</dbReference>
<dbReference type="Gene3D" id="3.40.50.150">
    <property type="entry name" value="Vaccinia Virus protein VP39"/>
    <property type="match status" value="1"/>
</dbReference>
<dbReference type="InterPro" id="IPR018201">
    <property type="entry name" value="Ketoacyl_synth_AS"/>
</dbReference>
<dbReference type="SMART" id="SM00826">
    <property type="entry name" value="PKS_DH"/>
    <property type="match status" value="1"/>
</dbReference>
<dbReference type="InterPro" id="IPR006162">
    <property type="entry name" value="Ppantetheine_attach_site"/>
</dbReference>
<dbReference type="Pfam" id="PF21089">
    <property type="entry name" value="PKS_DH_N"/>
    <property type="match status" value="1"/>
</dbReference>
<evidence type="ECO:0000256" key="5">
    <source>
        <dbReference type="ARBA" id="ARBA00023002"/>
    </source>
</evidence>
<evidence type="ECO:0000259" key="11">
    <source>
        <dbReference type="PROSITE" id="PS52019"/>
    </source>
</evidence>
<evidence type="ECO:0000256" key="7">
    <source>
        <dbReference type="ARBA" id="ARBA00023315"/>
    </source>
</evidence>
<dbReference type="InterPro" id="IPR020807">
    <property type="entry name" value="PKS_DH"/>
</dbReference>
<dbReference type="SUPFAM" id="SSF51735">
    <property type="entry name" value="NAD(P)-binding Rossmann-fold domains"/>
    <property type="match status" value="2"/>
</dbReference>
<dbReference type="KEGG" id="psco:LY89DRAFT_720487"/>
<dbReference type="PROSITE" id="PS52004">
    <property type="entry name" value="KS3_2"/>
    <property type="match status" value="1"/>
</dbReference>
<evidence type="ECO:0000313" key="12">
    <source>
        <dbReference type="EMBL" id="KUJ15091.1"/>
    </source>
</evidence>
<dbReference type="InterPro" id="IPR016036">
    <property type="entry name" value="Malonyl_transacylase_ACP-bd"/>
</dbReference>
<dbReference type="SMART" id="SM00825">
    <property type="entry name" value="PKS_KS"/>
    <property type="match status" value="1"/>
</dbReference>
<dbReference type="InterPro" id="IPR014043">
    <property type="entry name" value="Acyl_transferase_dom"/>
</dbReference>
<dbReference type="GO" id="GO:0030639">
    <property type="term" value="P:polyketide biosynthetic process"/>
    <property type="evidence" value="ECO:0007669"/>
    <property type="project" value="UniProtKB-ARBA"/>
</dbReference>
<feature type="active site" description="Proton donor; for dehydratase activity" evidence="8">
    <location>
        <position position="1237"/>
    </location>
</feature>
<dbReference type="FunFam" id="3.40.50.720:FF:000209">
    <property type="entry name" value="Polyketide synthase Pks12"/>
    <property type="match status" value="1"/>
</dbReference>
<feature type="domain" description="Carrier" evidence="9">
    <location>
        <begin position="2581"/>
        <end position="2658"/>
    </location>
</feature>
<dbReference type="InterPro" id="IPR013154">
    <property type="entry name" value="ADH-like_N"/>
</dbReference>
<feature type="active site" description="Proton acceptor; for dehydratase activity" evidence="8">
    <location>
        <position position="1038"/>
    </location>
</feature>
<dbReference type="Pfam" id="PF13602">
    <property type="entry name" value="ADH_zinc_N_2"/>
    <property type="match status" value="1"/>
</dbReference>
<dbReference type="Pfam" id="PF08242">
    <property type="entry name" value="Methyltransf_12"/>
    <property type="match status" value="1"/>
</dbReference>
<feature type="domain" description="Ketosynthase family 3 (KS3)" evidence="10">
    <location>
        <begin position="19"/>
        <end position="444"/>
    </location>
</feature>
<dbReference type="Pfam" id="PF08659">
    <property type="entry name" value="KR"/>
    <property type="match status" value="1"/>
</dbReference>
<dbReference type="InterPro" id="IPR049900">
    <property type="entry name" value="PKS_mFAS_DH"/>
</dbReference>
<dbReference type="PROSITE" id="PS00606">
    <property type="entry name" value="KS3_1"/>
    <property type="match status" value="1"/>
</dbReference>
<dbReference type="GO" id="GO:0031177">
    <property type="term" value="F:phosphopantetheine binding"/>
    <property type="evidence" value="ECO:0007669"/>
    <property type="project" value="InterPro"/>
</dbReference>
<name>A0A194X4K1_MOLSC</name>
<dbReference type="Gene3D" id="3.10.129.110">
    <property type="entry name" value="Polyketide synthase dehydratase"/>
    <property type="match status" value="1"/>
</dbReference>
<dbReference type="GO" id="GO:0016491">
    <property type="term" value="F:oxidoreductase activity"/>
    <property type="evidence" value="ECO:0007669"/>
    <property type="project" value="UniProtKB-KW"/>
</dbReference>
<dbReference type="InterPro" id="IPR013968">
    <property type="entry name" value="PKS_KR"/>
</dbReference>
<dbReference type="Pfam" id="PF16197">
    <property type="entry name" value="KAsynt_C_assoc"/>
    <property type="match status" value="1"/>
</dbReference>
<dbReference type="SMART" id="SM00827">
    <property type="entry name" value="PKS_AT"/>
    <property type="match status" value="1"/>
</dbReference>
<protein>
    <submittedName>
        <fullName evidence="12">Reducing type I polyketide synthase</fullName>
    </submittedName>
</protein>
<keyword evidence="7" id="KW-0012">Acyltransferase</keyword>
<dbReference type="InterPro" id="IPR020806">
    <property type="entry name" value="PKS_PP-bd"/>
</dbReference>
<dbReference type="PROSITE" id="PS52019">
    <property type="entry name" value="PKS_MFAS_DH"/>
    <property type="match status" value="1"/>
</dbReference>
<dbReference type="SMART" id="SM00829">
    <property type="entry name" value="PKS_ER"/>
    <property type="match status" value="1"/>
</dbReference>
<dbReference type="InterPro" id="IPR057326">
    <property type="entry name" value="KR_dom"/>
</dbReference>
<dbReference type="GO" id="GO:0004315">
    <property type="term" value="F:3-oxoacyl-[acyl-carrier-protein] synthase activity"/>
    <property type="evidence" value="ECO:0007669"/>
    <property type="project" value="InterPro"/>
</dbReference>
<evidence type="ECO:0000256" key="6">
    <source>
        <dbReference type="ARBA" id="ARBA00023268"/>
    </source>
</evidence>
<dbReference type="GO" id="GO:0004312">
    <property type="term" value="F:fatty acid synthase activity"/>
    <property type="evidence" value="ECO:0007669"/>
    <property type="project" value="TreeGrafter"/>
</dbReference>
<dbReference type="InterPro" id="IPR009081">
    <property type="entry name" value="PP-bd_ACP"/>
</dbReference>
<dbReference type="InterPro" id="IPR001227">
    <property type="entry name" value="Ac_transferase_dom_sf"/>
</dbReference>
<dbReference type="InterPro" id="IPR020841">
    <property type="entry name" value="PKS_Beta-ketoAc_synthase_dom"/>
</dbReference>
<dbReference type="InterPro" id="IPR036291">
    <property type="entry name" value="NAD(P)-bd_dom_sf"/>
</dbReference>
<dbReference type="InterPro" id="IPR049552">
    <property type="entry name" value="PKS_DH_N"/>
</dbReference>
<evidence type="ECO:0000313" key="13">
    <source>
        <dbReference type="Proteomes" id="UP000070700"/>
    </source>
</evidence>
<dbReference type="Proteomes" id="UP000070700">
    <property type="component" value="Unassembled WGS sequence"/>
</dbReference>
<dbReference type="RefSeq" id="XP_018069446.1">
    <property type="nucleotide sequence ID" value="XM_018218572.1"/>
</dbReference>
<dbReference type="Gene3D" id="3.40.366.10">
    <property type="entry name" value="Malonyl-Coenzyme A Acyl Carrier Protein, domain 2"/>
    <property type="match status" value="1"/>
</dbReference>
<dbReference type="CDD" id="cd05195">
    <property type="entry name" value="enoyl_red"/>
    <property type="match status" value="1"/>
</dbReference>
<sequence>MGSIAQHEDEPMRLNAAALPPLAIIGLSFKFPQEAVTARAFWKMLIEKRCASTDIPPDRWGLDVHYHPDNTKNETLSARGGHYMTGDLAAFDAPFFSLGAAEAEAMDPSQRISLETAFRAIENAGIPIEKIAGTKTCVFSGSFSRDYATILDHDPDVQVKYRATGTATNMLANRLSWFFDLTGPSVNVDTACSSSLVALDLVCQSIWCGDSTMGLACGSNAMFTPDLGMALDNLGMLGADSRCYSFDHRANGYARGEGFGVLVVKPLDTALRDGDTIRAVIRSSGSNQDGKTPGVTQPSREAQAQLIVDTYAKASLDLGLTRYFEAHGTGTPIGDPIEAGAIGAAFRAYRSPQEPLYVGSVKSNIGHLEGASGVAGVIKAILALEAGVIPPNSNFEKLNPKIDADFWNIKIAQDAIPWPTNGLRRASIQSFGFGGSNSHVILDDAYNFLRMYGLQGHHNTLPAPPEPSRDLGEVIPSSGLSIAHSLTNGDSIGNVMNESTFPRLLVWSTMDESGVARLKPVWKDYCFNLRLQDYQIFDYVRGLAHTLATRRSQFPWRTFVVASDPDNLSSLADQMIPATRAQTAPKLAFVFSGQGAQWHGMGRELLSRYPIYKNSLVDAGIYLMGLGCPWDPVEELSKDKDHSKINDPFYSQALCTILQIALVDVMDSFGVHPSAVVGHSSGEIAAAYCTGAISRQAAWKIAYFRGKLAAKLVQTSQTQGAMMAVGLSSSEAEKYLKKVSDELGETRLVVACVNSPRNVTVSGDSAHIKRLQSALETSEIFARALKVTVAYHSFQMQEMAEEYLHELGSLDKPYSVLMKNAPVMVSSVTGNWVSPEELSNPKYWVSNLVSPVLFSQALTTLCSFTSASTSSSGNTTIMKLDGSHRHQVSISDLVEVGPHSALQGPIREILSNINRSQGINYMSMLIRNKSAVHSTLEVLGRLYCLGYSLDLERVNGEIVWTGKKRTAAKLAKSLTTLPEYPFNHAKSYWAEGRLSKNYRFRRCVRHDLVGAQSTDWNPLEAKWRNIIKLSDIPWVEDHKINNTILYPAAGMLVMAIEASKQLADPSKELAGFLFKNVSFHSALNIPSTSAGVEVNLCMHPRKDQDEKDEGWYNFRVYTYNNELNDWHENCNGSIQIVYEVAENDVDKGREQQAWASSCRARYMDGVQSCTSEVGTELLYNRLAESGYGYGPTFRLIKGLHHNGADTTVADVEVYRWSGYYDGNDPEQPHVIHPTTLDCVLQGILTTHTKGGTEKIPTAIPTHVTKLWISRKGLSHTDASLVKVFATGRRVGMRETESNLIALDATETEVLIDAECFKATDIGSDVTQDEDSAQTVTPNLCHTVDWKADLDLLSPQELEAFCDFSVSDTAEPLDFFTEVDFLLTAYIRRAVKALKGADVTEWKPHTQLYYGWMKYRTQLLEHQDSPFNSPEWRARLDDEDYISRLAKRVAATNKQGLFYTTVGAHHIKLLTGEEDALSLLFNGDLVKDHYYEIEETSPAMARLGALLDAMVHKNPGAKFLEIGAGTGAMTHQLMKTLTHHGDGEACSAPRYAQYDYTDLSPFFFGDAQAKYGSNSRMQFKTLNIESDPDEQGFESGTYDGIFAAAVLHATKDLSMTLENCRKLLKPGGKIMLFEPTMASDGLRTNFAFGLLEGWWLSTESYRKWSPCLSEEKWDVLFKQTGFSGNDCLFYDYKVKPCHEFSVLVATAVEQPSSVPPSLDSSTEDTEIVVIHGSDQGSKQLAQTLQNRLESSKTAYSQGTVRIRVSSVQDALSPDFRGESLFIFLLELGQPVWYGINLDLFKSLQELLTSNPTTKSVWISSDSGYGDEGNALSAPPSYRLIDGLSRVLNSEVDGPTLTYLTLDCASGTLSDKQIHHIVQVTQRLLKSASSDEVVDTEYLERNNMLQIPRLIETTVLNEEIYKRVVPHQTVQRKWNETDGVPLRLIVGSPGLLNTLQFVEDKERNVKPLLPDEVEIEVKSVGLNFRDLLIALGRLQQPTVGCECAGIITRLGSAVPAEAFRVGDRVASFPYDTYKSFVRMNWPAVAHVPDGIPFSVAAAVPVNYATAWMAFRDLARLQPGETVLIHSAAGGTGQAAIQVAQYLGATVLVTVGIETKKEFLMKTYNIPADHIFSSRDPTSFARGVKRATMGKGVDVVFNSLSGEGLVASWECIAPYGRFVEIGKKDILARNQLPMAQFEKNVTFSALDISTFPRDRPHVGRKALEDVYALIVEGTLSPAQPLQVYGVSEIEKAFRTMQSGKTFGKIVVEMRPDDIVQATIDTKPSFNLDADATYLIAGGLGGIGRSIAAWLVERGARNLILLSRSGLKNPHAEKLIEDLGVKGAKVAVPACDICDITALETVIASCLRDGLPPVKGCIQASMVLRDAAFAGMTHEAWQAATAPKVQGSWNLHKLLPVDMQFFITLSSITGVVGSRGQANYAAGNTYQDALVHHRVSLGQRAAAIDLGPLFAMGVMTEDMDMRKRWEAMVDAPVTEADLYALLDYYCNPAYDEGRDSPKTAPLRCQAVVGLARWLSDKTELYFKKPMSRGLTIGNNMSAVSRGLDGGADQRVDFKSVFESAASLNEAGQAVTKALARKLASTLSLTIEELDTTTPMHSYGVDSLVAVELRNWFAKEVHADIAIFDILGGATIATAGALAAAKSKYHKAEWTT</sequence>
<dbReference type="GO" id="GO:0006633">
    <property type="term" value="P:fatty acid biosynthetic process"/>
    <property type="evidence" value="ECO:0007669"/>
    <property type="project" value="InterPro"/>
</dbReference>
<dbReference type="Gene3D" id="1.10.1200.10">
    <property type="entry name" value="ACP-like"/>
    <property type="match status" value="1"/>
</dbReference>
<keyword evidence="3" id="KW-0808">Transferase</keyword>
<dbReference type="STRING" id="149040.A0A194X4K1"/>
<dbReference type="InterPro" id="IPR011032">
    <property type="entry name" value="GroES-like_sf"/>
</dbReference>
<dbReference type="InterPro" id="IPR020843">
    <property type="entry name" value="ER"/>
</dbReference>
<dbReference type="CDD" id="cd00833">
    <property type="entry name" value="PKS"/>
    <property type="match status" value="1"/>
</dbReference>
<dbReference type="SUPFAM" id="SSF53335">
    <property type="entry name" value="S-adenosyl-L-methionine-dependent methyltransferases"/>
    <property type="match status" value="1"/>
</dbReference>
<dbReference type="InterPro" id="IPR056501">
    <property type="entry name" value="NAD-bd_HRPKS_sdrA"/>
</dbReference>
<dbReference type="OrthoDB" id="329835at2759"/>
<dbReference type="SUPFAM" id="SSF53901">
    <property type="entry name" value="Thiolase-like"/>
    <property type="match status" value="1"/>
</dbReference>
<dbReference type="InterPro" id="IPR036736">
    <property type="entry name" value="ACP-like_sf"/>
</dbReference>
<dbReference type="InterPro" id="IPR014031">
    <property type="entry name" value="Ketoacyl_synth_C"/>
</dbReference>
<keyword evidence="13" id="KW-1185">Reference proteome</keyword>
<dbReference type="SUPFAM" id="SSF52151">
    <property type="entry name" value="FabD/lysophospholipase-like"/>
    <property type="match status" value="1"/>
</dbReference>
<dbReference type="InterPro" id="IPR013217">
    <property type="entry name" value="Methyltransf_12"/>
</dbReference>
<dbReference type="SMART" id="SM00822">
    <property type="entry name" value="PKS_KR"/>
    <property type="match status" value="1"/>
</dbReference>
<dbReference type="InterPro" id="IPR014030">
    <property type="entry name" value="Ketoacyl_synth_N"/>
</dbReference>
<dbReference type="Pfam" id="PF23297">
    <property type="entry name" value="ACP_SdgA_C"/>
    <property type="match status" value="1"/>
</dbReference>
<feature type="region of interest" description="C-terminal hotdog fold" evidence="8">
    <location>
        <begin position="1170"/>
        <end position="1327"/>
    </location>
</feature>
<evidence type="ECO:0000256" key="3">
    <source>
        <dbReference type="ARBA" id="ARBA00022679"/>
    </source>
</evidence>
<dbReference type="PANTHER" id="PTHR43775">
    <property type="entry name" value="FATTY ACID SYNTHASE"/>
    <property type="match status" value="1"/>
</dbReference>
<dbReference type="SUPFAM" id="SSF55048">
    <property type="entry name" value="Probable ACP-binding domain of malonyl-CoA ACP transacylase"/>
    <property type="match status" value="1"/>
</dbReference>
<dbReference type="InterPro" id="IPR050091">
    <property type="entry name" value="PKS_NRPS_Biosynth_Enz"/>
</dbReference>
<dbReference type="Gene3D" id="3.30.70.3290">
    <property type="match status" value="1"/>
</dbReference>
<reference evidence="12 13" key="1">
    <citation type="submission" date="2015-10" db="EMBL/GenBank/DDBJ databases">
        <title>Full genome of DAOMC 229536 Phialocephala scopiformis, a fungal endophyte of spruce producing the potent anti-insectan compound rugulosin.</title>
        <authorList>
            <consortium name="DOE Joint Genome Institute"/>
            <person name="Walker A.K."/>
            <person name="Frasz S.L."/>
            <person name="Seifert K.A."/>
            <person name="Miller J.D."/>
            <person name="Mondo S.J."/>
            <person name="Labutti K."/>
            <person name="Lipzen A."/>
            <person name="Dockter R."/>
            <person name="Kennedy M."/>
            <person name="Grigoriev I.V."/>
            <person name="Spatafora J.W."/>
        </authorList>
    </citation>
    <scope>NUCLEOTIDE SEQUENCE [LARGE SCALE GENOMIC DNA]</scope>
    <source>
        <strain evidence="12 13">CBS 120377</strain>
    </source>
</reference>
<dbReference type="PROSITE" id="PS00012">
    <property type="entry name" value="PHOSPHOPANTETHEINE"/>
    <property type="match status" value="1"/>
</dbReference>
<evidence type="ECO:0000256" key="2">
    <source>
        <dbReference type="ARBA" id="ARBA00022553"/>
    </source>
</evidence>